<dbReference type="Gene3D" id="3.90.930.1">
    <property type="match status" value="5"/>
</dbReference>
<proteinExistence type="predicted"/>
<dbReference type="RefSeq" id="WP_238214405.1">
    <property type="nucleotide sequence ID" value="NZ_BPUS01000011.1"/>
</dbReference>
<dbReference type="Proteomes" id="UP001055111">
    <property type="component" value="Unassembled WGS sequence"/>
</dbReference>
<dbReference type="EMBL" id="BPUS01000011">
    <property type="protein sequence ID" value="GJH27708.1"/>
    <property type="molecule type" value="Genomic_DNA"/>
</dbReference>
<gene>
    <name evidence="1" type="ORF">CBA19CS42_24350</name>
</gene>
<evidence type="ECO:0000313" key="2">
    <source>
        <dbReference type="Proteomes" id="UP001055111"/>
    </source>
</evidence>
<name>A0AA37IFM0_9BURK</name>
<comment type="caution">
    <text evidence="1">The sequence shown here is derived from an EMBL/GenBank/DDBJ whole genome shotgun (WGS) entry which is preliminary data.</text>
</comment>
<protein>
    <recommendedName>
        <fullName evidence="3">Peptidase M10A and M12B, matrixin and adamalysin</fullName>
    </recommendedName>
</protein>
<reference evidence="1" key="1">
    <citation type="submission" date="2022-09" db="EMBL/GenBank/DDBJ databases">
        <title>Isolation and characterization of 3-chlorobenzoate degrading bacteria from soils in Shizuoka.</title>
        <authorList>
            <person name="Ifat A."/>
            <person name="Ogawa N."/>
            <person name="Kimbara K."/>
            <person name="Moriuchi R."/>
            <person name="Dohra H."/>
            <person name="Shintani M."/>
        </authorList>
    </citation>
    <scope>NUCLEOTIDE SEQUENCE</scope>
    <source>
        <strain evidence="1">19CS4-2</strain>
    </source>
</reference>
<evidence type="ECO:0008006" key="3">
    <source>
        <dbReference type="Google" id="ProtNLM"/>
    </source>
</evidence>
<evidence type="ECO:0000313" key="1">
    <source>
        <dbReference type="EMBL" id="GJH27708.1"/>
    </source>
</evidence>
<organism evidence="1 2">
    <name type="scientific">Caballeronia novacaledonica</name>
    <dbReference type="NCBI Taxonomy" id="1544861"/>
    <lineage>
        <taxon>Bacteria</taxon>
        <taxon>Pseudomonadati</taxon>
        <taxon>Pseudomonadota</taxon>
        <taxon>Betaproteobacteria</taxon>
        <taxon>Burkholderiales</taxon>
        <taxon>Burkholderiaceae</taxon>
        <taxon>Caballeronia</taxon>
    </lineage>
</organism>
<dbReference type="AlphaFoldDB" id="A0AA37IFM0"/>
<accession>A0AA37IFM0</accession>
<sequence length="1010" mass="108594">MKGQLSKDALDEINKSSTLVNELIQYGAAAASGDGTIQPMTVNLEQPGLLQFTGHLVEFGINWASWSPEQFVGNLSHEIGHFVNLENDNQFFNSLQINVNDPNAGALYSAVGLRAEGEAVYNNWLVQQEIVQKGGSAIYINGDAGPNGKIDQTLKSLHASDMANGLDSAQDMNAMIESAGKIFAGLHPSGTDPSETYADLYAAHGGEIFNEMGIASGKALPGAITDVDFTDSGSNGDFSSVTEKFSNGDSTSLHFSNSSLASSVETDQSGNIISQTIYTRNGNGSYNADIYDAQGRLTNEDQFHADGSEVAFQINVDGSQAATVYNGSGKETEYATFGTDGKKTLDAFFDPINGRETQENHLNADGSQVDYTLNADGSQNATVYNASGHETEYGVFGVDGKKTLDVFFDPTTGRETQENHFKADGSQTDYLLDADGSHNANVYNAAGQQTEHAAYGADGKMTQDIFFDAGTGREIQENDVNADGSQIDHVFNANGTQNAIVYSASGHETEYATYGVNGKMTQDVVFDSNTGRELQENDLNPDGSQIDHIFNANGTQNATVYNAAGHETEYATYGTNGKITQDVYFDASTGRETQENDINADGSQVDYIFNTNGTQNAIAYNTAGHETEYASFGTNGKMTQDVFFDSNSGREMQENDINADGSQIDHIFNANGTQNATVYNASGHETEYATYGTNGKMTQDVYFDANTGRETQENDINADGSQVDHILNINGTQNAIVYNSAGHQTEQASFDTGGKLTQDIIFDGSTGRELQETDYNSSGGGVAHVFNTDGTQTSAVFDPSGRVSEYATYGKNGQITSDAFFDATGRETQLNEYSNTQTIVRTFGADNSQTATVYNAFGNEIEFAKFNSGGQKTDDYFFDHTTGRETEYDKYGNDGSMIAHLFNTDNSQDAIIFNGNGQEIEYDAFNSSGQLTGFTQFTYGAGGGYDAIAYGPTGYETGWADYGGNGMVMSSGGNAYNFSLSDDYGSGEDDWDWGAFNNDFGYGGDFGFNW</sequence>